<dbReference type="OMA" id="CTCLHNN"/>
<keyword evidence="4" id="KW-1185">Reference proteome</keyword>
<dbReference type="Gene3D" id="1.25.10.10">
    <property type="entry name" value="Leucine-rich Repeat Variant"/>
    <property type="match status" value="1"/>
</dbReference>
<evidence type="ECO:0000313" key="4">
    <source>
        <dbReference type="Proteomes" id="UP000444721"/>
    </source>
</evidence>
<dbReference type="VEuPathDB" id="AmoebaDB:NfTy_018890"/>
<dbReference type="InterPro" id="IPR013918">
    <property type="entry name" value="Nucleotide_exch_fac_Fes1"/>
</dbReference>
<dbReference type="Proteomes" id="UP000444721">
    <property type="component" value="Unassembled WGS sequence"/>
</dbReference>
<dbReference type="EMBL" id="VFQX01000009">
    <property type="protein sequence ID" value="KAF0982530.1"/>
    <property type="molecule type" value="Genomic_DNA"/>
</dbReference>
<dbReference type="InterPro" id="IPR050693">
    <property type="entry name" value="Hsp70_NEF-Inhibitors"/>
</dbReference>
<accession>A0A6A5CA09</accession>
<evidence type="ECO:0000259" key="2">
    <source>
        <dbReference type="Pfam" id="PF08609"/>
    </source>
</evidence>
<dbReference type="GO" id="GO:0000774">
    <property type="term" value="F:adenyl-nucleotide exchange factor activity"/>
    <property type="evidence" value="ECO:0007669"/>
    <property type="project" value="TreeGrafter"/>
</dbReference>
<name>A0A6A5CA09_NAEFO</name>
<evidence type="ECO:0000313" key="3">
    <source>
        <dbReference type="EMBL" id="KAF0982530.1"/>
    </source>
</evidence>
<sequence>MMPNNGDPMKQLFDWAVANSSPELLRSQAAHHQQQGTTLSLTPQQREVLEYIASQMKGNDPFTVMKKAYEVLQNTNSSMDETLEAMETIDDITSKIDYAIDFHKMGGTEYVFEHFLARSHPDPRADDPEIVLSALQLLCTCLHNNPKVQVEDLYQVRFFAYLEDQLKHYNKQSKALLKKLGTAFVALSSNQPKTLEKFAHHHVIESITNILHFENDENILSKFMMSLLSFMFADHKTAILGSELEHCWTKQEHSLKSFVETAITDFERMDLMEKTALFLKECARYPNTSFSFVAEAREILEKGIAFIKSNASQEDKEQLLPYFEIDNKLH</sequence>
<gene>
    <name evidence="3" type="ORF">FDP41_011460</name>
</gene>
<feature type="domain" description="Nucleotide exchange factor Fes1" evidence="2">
    <location>
        <begin position="9"/>
        <end position="99"/>
    </location>
</feature>
<dbReference type="PANTHER" id="PTHR19316">
    <property type="entry name" value="PROTEIN FOLDING REGULATOR"/>
    <property type="match status" value="1"/>
</dbReference>
<dbReference type="VEuPathDB" id="AmoebaDB:NF0029480"/>
<protein>
    <recommendedName>
        <fullName evidence="2">Nucleotide exchange factor Fes1 domain-containing protein</fullName>
    </recommendedName>
</protein>
<dbReference type="AlphaFoldDB" id="A0A6A5CA09"/>
<dbReference type="RefSeq" id="XP_044567243.1">
    <property type="nucleotide sequence ID" value="XM_044701871.1"/>
</dbReference>
<keyword evidence="1" id="KW-0677">Repeat</keyword>
<evidence type="ECO:0000256" key="1">
    <source>
        <dbReference type="ARBA" id="ARBA00022737"/>
    </source>
</evidence>
<dbReference type="Pfam" id="PF08609">
    <property type="entry name" value="Fes1"/>
    <property type="match status" value="1"/>
</dbReference>
<dbReference type="SUPFAM" id="SSF48371">
    <property type="entry name" value="ARM repeat"/>
    <property type="match status" value="1"/>
</dbReference>
<dbReference type="InterPro" id="IPR016024">
    <property type="entry name" value="ARM-type_fold"/>
</dbReference>
<dbReference type="OrthoDB" id="10250458at2759"/>
<organism evidence="3 4">
    <name type="scientific">Naegleria fowleri</name>
    <name type="common">Brain eating amoeba</name>
    <dbReference type="NCBI Taxonomy" id="5763"/>
    <lineage>
        <taxon>Eukaryota</taxon>
        <taxon>Discoba</taxon>
        <taxon>Heterolobosea</taxon>
        <taxon>Tetramitia</taxon>
        <taxon>Eutetramitia</taxon>
        <taxon>Vahlkampfiidae</taxon>
        <taxon>Naegleria</taxon>
    </lineage>
</organism>
<reference evidence="3 4" key="1">
    <citation type="journal article" date="2019" name="Sci. Rep.">
        <title>Nanopore sequencing improves the draft genome of the human pathogenic amoeba Naegleria fowleri.</title>
        <authorList>
            <person name="Liechti N."/>
            <person name="Schurch N."/>
            <person name="Bruggmann R."/>
            <person name="Wittwer M."/>
        </authorList>
    </citation>
    <scope>NUCLEOTIDE SEQUENCE [LARGE SCALE GENOMIC DNA]</scope>
    <source>
        <strain evidence="3 4">ATCC 30894</strain>
    </source>
</reference>
<comment type="caution">
    <text evidence="3">The sequence shown here is derived from an EMBL/GenBank/DDBJ whole genome shotgun (WGS) entry which is preliminary data.</text>
</comment>
<dbReference type="VEuPathDB" id="AmoebaDB:FDP41_011460"/>
<proteinExistence type="predicted"/>
<dbReference type="GeneID" id="68118675"/>
<dbReference type="GO" id="GO:0005783">
    <property type="term" value="C:endoplasmic reticulum"/>
    <property type="evidence" value="ECO:0007669"/>
    <property type="project" value="TreeGrafter"/>
</dbReference>
<dbReference type="InterPro" id="IPR011989">
    <property type="entry name" value="ARM-like"/>
</dbReference>
<dbReference type="PANTHER" id="PTHR19316:SF18">
    <property type="entry name" value="HSP70-BINDING PROTEIN 1"/>
    <property type="match status" value="1"/>
</dbReference>